<name>A9E3C4_9FLAO</name>
<dbReference type="OrthoDB" id="1450086at2"/>
<keyword evidence="2" id="KW-1185">Reference proteome</keyword>
<dbReference type="AlphaFoldDB" id="A9E3C4"/>
<proteinExistence type="predicted"/>
<sequence>MKKKLFASKLKFQKTTVVSFNTALNIKGGMLQNSDTRVVSVDGYMCLLTDTCIPAPTIGGCVPTTAIDNTCPPPTTRNDETVFCGATNDATRRDCTISLKGC</sequence>
<comment type="caution">
    <text evidence="1">The sequence shown here is derived from an EMBL/GenBank/DDBJ whole genome shotgun (WGS) entry which is preliminary data.</text>
</comment>
<dbReference type="HOGENOM" id="CLU_2273639_0_0_10"/>
<gene>
    <name evidence="1" type="ORF">KAOT1_11231</name>
</gene>
<dbReference type="STRING" id="391587.KAOT1_11231"/>
<reference evidence="1 2" key="1">
    <citation type="journal article" date="2011" name="J. Bacteriol.">
        <title>Genome sequence of the algicidal bacterium Kordia algicida OT-1.</title>
        <authorList>
            <person name="Lee H.S."/>
            <person name="Kang S.G."/>
            <person name="Kwon K.K."/>
            <person name="Lee J.H."/>
            <person name="Kim S.J."/>
        </authorList>
    </citation>
    <scope>NUCLEOTIDE SEQUENCE [LARGE SCALE GENOMIC DNA]</scope>
    <source>
        <strain evidence="1 2">OT-1</strain>
    </source>
</reference>
<dbReference type="RefSeq" id="WP_007094797.1">
    <property type="nucleotide sequence ID" value="NZ_CP142125.1"/>
</dbReference>
<organism evidence="1 2">
    <name type="scientific">Kordia algicida OT-1</name>
    <dbReference type="NCBI Taxonomy" id="391587"/>
    <lineage>
        <taxon>Bacteria</taxon>
        <taxon>Pseudomonadati</taxon>
        <taxon>Bacteroidota</taxon>
        <taxon>Flavobacteriia</taxon>
        <taxon>Flavobacteriales</taxon>
        <taxon>Flavobacteriaceae</taxon>
        <taxon>Kordia</taxon>
    </lineage>
</organism>
<dbReference type="Proteomes" id="UP000002945">
    <property type="component" value="Unassembled WGS sequence"/>
</dbReference>
<dbReference type="EMBL" id="ABIB01000008">
    <property type="protein sequence ID" value="EDP95492.1"/>
    <property type="molecule type" value="Genomic_DNA"/>
</dbReference>
<evidence type="ECO:0000313" key="2">
    <source>
        <dbReference type="Proteomes" id="UP000002945"/>
    </source>
</evidence>
<accession>A9E3C4</accession>
<protein>
    <submittedName>
        <fullName evidence="1">Uncharacterized protein</fullName>
    </submittedName>
</protein>
<evidence type="ECO:0000313" key="1">
    <source>
        <dbReference type="EMBL" id="EDP95492.1"/>
    </source>
</evidence>